<dbReference type="SMART" id="SM00922">
    <property type="entry name" value="MR_MLE"/>
    <property type="match status" value="1"/>
</dbReference>
<keyword evidence="3" id="KW-0460">Magnesium</keyword>
<keyword evidence="2" id="KW-0479">Metal-binding</keyword>
<dbReference type="Gene3D" id="3.30.390.10">
    <property type="entry name" value="Enolase-like, N-terminal domain"/>
    <property type="match status" value="1"/>
</dbReference>
<keyword evidence="4" id="KW-0456">Lyase</keyword>
<dbReference type="InterPro" id="IPR013341">
    <property type="entry name" value="Mandelate_racemase_N_dom"/>
</dbReference>
<dbReference type="PANTHER" id="PTHR48073:SF5">
    <property type="entry name" value="O-SUCCINYLBENZOATE SYNTHASE"/>
    <property type="match status" value="1"/>
</dbReference>
<dbReference type="GO" id="GO:0016854">
    <property type="term" value="F:racemase and epimerase activity"/>
    <property type="evidence" value="ECO:0007669"/>
    <property type="project" value="UniProtKB-ARBA"/>
</dbReference>
<dbReference type="EMBL" id="NGPX01000046">
    <property type="protein sequence ID" value="OYS92910.1"/>
    <property type="molecule type" value="Genomic_DNA"/>
</dbReference>
<evidence type="ECO:0000256" key="3">
    <source>
        <dbReference type="ARBA" id="ARBA00022842"/>
    </source>
</evidence>
<dbReference type="SFLD" id="SFLDF00009">
    <property type="entry name" value="o-succinylbenzoate_synthase"/>
    <property type="match status" value="1"/>
</dbReference>
<reference evidence="10 11" key="2">
    <citation type="submission" date="2017-05" db="EMBL/GenBank/DDBJ databases">
        <authorList>
            <person name="Lin X.B."/>
            <person name="Stothard P."/>
            <person name="Tasseva G."/>
            <person name="Walter J."/>
        </authorList>
    </citation>
    <scope>NUCLEOTIDE SEQUENCE [LARGE SCALE GENOMIC DNA]</scope>
    <source>
        <strain evidence="9 11">105n</strain>
        <strain evidence="10">114h</strain>
    </source>
</reference>
<proteinExistence type="predicted"/>
<evidence type="ECO:0000256" key="5">
    <source>
        <dbReference type="ARBA" id="ARBA00029491"/>
    </source>
</evidence>
<evidence type="ECO:0000313" key="8">
    <source>
        <dbReference type="EMBL" id="OYS70088.1"/>
    </source>
</evidence>
<evidence type="ECO:0000313" key="9">
    <source>
        <dbReference type="EMBL" id="OYS92910.1"/>
    </source>
</evidence>
<protein>
    <recommendedName>
        <fullName evidence="5 6">o-succinylbenzoate synthase</fullName>
        <ecNumber evidence="5 6">4.2.1.113</ecNumber>
    </recommendedName>
</protein>
<dbReference type="SUPFAM" id="SSF51604">
    <property type="entry name" value="Enolase C-terminal domain-like"/>
    <property type="match status" value="1"/>
</dbReference>
<comment type="caution">
    <text evidence="8">The sequence shown here is derived from an EMBL/GenBank/DDBJ whole genome shotgun (WGS) entry which is preliminary data.</text>
</comment>
<comment type="cofactor">
    <cofactor evidence="1">
        <name>a divalent metal cation</name>
        <dbReference type="ChEBI" id="CHEBI:60240"/>
    </cofactor>
</comment>
<dbReference type="GO" id="GO:0043748">
    <property type="term" value="F:O-succinylbenzoate synthase activity"/>
    <property type="evidence" value="ECO:0007669"/>
    <property type="project" value="UniProtKB-EC"/>
</dbReference>
<feature type="domain" description="Mandelate racemase/muconate lactonizing enzyme C-terminal" evidence="7">
    <location>
        <begin position="143"/>
        <end position="235"/>
    </location>
</feature>
<dbReference type="RefSeq" id="WP_035151925.1">
    <property type="nucleotide sequence ID" value="NZ_CP128363.1"/>
</dbReference>
<dbReference type="EC" id="4.2.1.113" evidence="5 6"/>
<dbReference type="Proteomes" id="UP000216681">
    <property type="component" value="Unassembled WGS sequence"/>
</dbReference>
<dbReference type="SFLD" id="SFLDS00001">
    <property type="entry name" value="Enolase"/>
    <property type="match status" value="1"/>
</dbReference>
<sequence length="367" mass="40626">MRVTSASLYKINLPLQSIFRTSFGQMKTKDFILVALQDEDGFTGYGECSAFSIPFYTEEFRDSAYLLLQDVLIPTLLNQEITTPAQLTTAFHTIKRNNMAKAAIDTAMWDLYAKRKHQSLGKVIGGNKKEVLAGISIGIQPSPAILVQKVQQAVKAGYQRVKVKINPEADYQYLKAVRNAFPQLMLMADANSAYQLKDADRLKKLDELGLLMIEQPLESDDLLHHARLQQQLTTPICLDESINSLADAQAMYQLGSGRIINIKVSKVGGLTIAKEIQAFAQSHHIDCWCGGMLGSGVARAADIAAASLPGYTLPNDISASQRYFAHDIIKPLISLNNGRLKVPISPGLGFNLDWDTIHRYTIEENKL</sequence>
<gene>
    <name evidence="8" type="ORF">CBF96_02800</name>
    <name evidence="9" type="ORF">CBG15_08030</name>
</gene>
<evidence type="ECO:0000256" key="6">
    <source>
        <dbReference type="NCBIfam" id="TIGR01928"/>
    </source>
</evidence>
<dbReference type="EMBL" id="NGPL01000018">
    <property type="protein sequence ID" value="OYS70088.1"/>
    <property type="molecule type" value="Genomic_DNA"/>
</dbReference>
<dbReference type="AlphaFoldDB" id="A0A079YTH7"/>
<dbReference type="Pfam" id="PF02746">
    <property type="entry name" value="MR_MLE_N"/>
    <property type="match status" value="1"/>
</dbReference>
<dbReference type="UniPathway" id="UPA00079"/>
<accession>A0A079YTH7</accession>
<evidence type="ECO:0000256" key="2">
    <source>
        <dbReference type="ARBA" id="ARBA00022723"/>
    </source>
</evidence>
<dbReference type="GO" id="GO:0009234">
    <property type="term" value="P:menaquinone biosynthetic process"/>
    <property type="evidence" value="ECO:0007669"/>
    <property type="project" value="UniProtKB-UniRule"/>
</dbReference>
<dbReference type="InterPro" id="IPR029017">
    <property type="entry name" value="Enolase-like_N"/>
</dbReference>
<dbReference type="Proteomes" id="UP000215747">
    <property type="component" value="Unassembled WGS sequence"/>
</dbReference>
<evidence type="ECO:0000256" key="1">
    <source>
        <dbReference type="ARBA" id="ARBA00001968"/>
    </source>
</evidence>
<dbReference type="InterPro" id="IPR029065">
    <property type="entry name" value="Enolase_C-like"/>
</dbReference>
<evidence type="ECO:0000313" key="10">
    <source>
        <dbReference type="Proteomes" id="UP000215747"/>
    </source>
</evidence>
<dbReference type="SUPFAM" id="SSF54826">
    <property type="entry name" value="Enolase N-terminal domain-like"/>
    <property type="match status" value="1"/>
</dbReference>
<dbReference type="CDD" id="cd03317">
    <property type="entry name" value="NAAAR"/>
    <property type="match status" value="1"/>
</dbReference>
<dbReference type="InterPro" id="IPR013342">
    <property type="entry name" value="Mandelate_racemase_C"/>
</dbReference>
<name>A0A079YTH7_LIMRT</name>
<dbReference type="PANTHER" id="PTHR48073">
    <property type="entry name" value="O-SUCCINYLBENZOATE SYNTHASE-RELATED"/>
    <property type="match status" value="1"/>
</dbReference>
<evidence type="ECO:0000256" key="4">
    <source>
        <dbReference type="ARBA" id="ARBA00023239"/>
    </source>
</evidence>
<reference evidence="10 11" key="3">
    <citation type="submission" date="2017-09" db="EMBL/GenBank/DDBJ databases">
        <title>Tripartite evolution among Lactobacillus johnsonii, Lactobacillus taiwanensis, Lactobacillus reuteri and their rodent host.</title>
        <authorList>
            <person name="Wang T."/>
            <person name="Knowles S."/>
            <person name="Cheng C."/>
        </authorList>
    </citation>
    <scope>NUCLEOTIDE SEQUENCE [LARGE SCALE GENOMIC DNA]</scope>
    <source>
        <strain evidence="9 11">105n</strain>
        <strain evidence="8 10">114h</strain>
    </source>
</reference>
<dbReference type="InterPro" id="IPR010197">
    <property type="entry name" value="OSBS/NAAAR"/>
</dbReference>
<dbReference type="GO" id="GO:0046872">
    <property type="term" value="F:metal ion binding"/>
    <property type="evidence" value="ECO:0007669"/>
    <property type="project" value="UniProtKB-KW"/>
</dbReference>
<dbReference type="Pfam" id="PF13378">
    <property type="entry name" value="MR_MLE_C"/>
    <property type="match status" value="1"/>
</dbReference>
<dbReference type="Gene3D" id="3.20.20.120">
    <property type="entry name" value="Enolase-like C-terminal domain"/>
    <property type="match status" value="1"/>
</dbReference>
<dbReference type="UniPathway" id="UPA01057">
    <property type="reaction ID" value="UER00165"/>
</dbReference>
<organism evidence="8 10">
    <name type="scientific">Limosilactobacillus reuteri</name>
    <name type="common">Lactobacillus reuteri</name>
    <dbReference type="NCBI Taxonomy" id="1598"/>
    <lineage>
        <taxon>Bacteria</taxon>
        <taxon>Bacillati</taxon>
        <taxon>Bacillota</taxon>
        <taxon>Bacilli</taxon>
        <taxon>Lactobacillales</taxon>
        <taxon>Lactobacillaceae</taxon>
        <taxon>Limosilactobacillus</taxon>
    </lineage>
</organism>
<evidence type="ECO:0000313" key="11">
    <source>
        <dbReference type="Proteomes" id="UP000216681"/>
    </source>
</evidence>
<dbReference type="InterPro" id="IPR036849">
    <property type="entry name" value="Enolase-like_C_sf"/>
</dbReference>
<dbReference type="SFLD" id="SFLDG00180">
    <property type="entry name" value="muconate_cycloisomerase"/>
    <property type="match status" value="1"/>
</dbReference>
<evidence type="ECO:0000259" key="7">
    <source>
        <dbReference type="SMART" id="SM00922"/>
    </source>
</evidence>
<dbReference type="NCBIfam" id="TIGR01928">
    <property type="entry name" value="menC_lowGC_arch"/>
    <property type="match status" value="1"/>
</dbReference>
<reference evidence="8" key="1">
    <citation type="submission" date="2017-05" db="EMBL/GenBank/DDBJ databases">
        <authorList>
            <person name="Song R."/>
            <person name="Chenine A.L."/>
            <person name="Ruprecht R.M."/>
        </authorList>
    </citation>
    <scope>NUCLEOTIDE SEQUENCE [LARGE SCALE GENOMIC DNA]</scope>
    <source>
        <strain evidence="8">114h</strain>
    </source>
</reference>